<feature type="transmembrane region" description="Helical" evidence="1">
    <location>
        <begin position="55"/>
        <end position="72"/>
    </location>
</feature>
<evidence type="ECO:0000256" key="1">
    <source>
        <dbReference type="SAM" id="Phobius"/>
    </source>
</evidence>
<reference evidence="2 3" key="1">
    <citation type="submission" date="2018-07" db="EMBL/GenBank/DDBJ databases">
        <title>Genome sequence of Rhodococcus rhodnii ATCC 35071 from Rhodnius prolixus.</title>
        <authorList>
            <person name="Patel V."/>
            <person name="Vogel K.J."/>
        </authorList>
    </citation>
    <scope>NUCLEOTIDE SEQUENCE [LARGE SCALE GENOMIC DNA]</scope>
    <source>
        <strain evidence="2 3">ATCC 35071</strain>
    </source>
</reference>
<sequence length="107" mass="11222">MERSLGMAGDRERGDSIDRTAWLASTATTVATAGITFGAWASVSRHGDAEFPDSRLLLAAVLLVYVPLLFVVARKRVTISIAVLYGLVFGLLCVVAIPAASTLTGGQ</sequence>
<dbReference type="RefSeq" id="WP_010836946.1">
    <property type="nucleotide sequence ID" value="NZ_QRCM01000001.1"/>
</dbReference>
<feature type="transmembrane region" description="Helical" evidence="1">
    <location>
        <begin position="79"/>
        <end position="100"/>
    </location>
</feature>
<comment type="caution">
    <text evidence="2">The sequence shown here is derived from an EMBL/GenBank/DDBJ whole genome shotgun (WGS) entry which is preliminary data.</text>
</comment>
<keyword evidence="1" id="KW-1133">Transmembrane helix</keyword>
<dbReference type="AlphaFoldDB" id="A0A6P2C901"/>
<organism evidence="2 3">
    <name type="scientific">Rhodococcus rhodnii</name>
    <dbReference type="NCBI Taxonomy" id="38312"/>
    <lineage>
        <taxon>Bacteria</taxon>
        <taxon>Bacillati</taxon>
        <taxon>Actinomycetota</taxon>
        <taxon>Actinomycetes</taxon>
        <taxon>Mycobacteriales</taxon>
        <taxon>Nocardiaceae</taxon>
        <taxon>Rhodococcus</taxon>
    </lineage>
</organism>
<feature type="transmembrane region" description="Helical" evidence="1">
    <location>
        <begin position="21"/>
        <end position="43"/>
    </location>
</feature>
<accession>A0A6P2C901</accession>
<protein>
    <submittedName>
        <fullName evidence="2">Uncharacterized protein</fullName>
    </submittedName>
</protein>
<gene>
    <name evidence="2" type="ORF">DW322_00580</name>
</gene>
<keyword evidence="1" id="KW-0812">Transmembrane</keyword>
<evidence type="ECO:0000313" key="2">
    <source>
        <dbReference type="EMBL" id="TXG89005.1"/>
    </source>
</evidence>
<dbReference type="Proteomes" id="UP000471120">
    <property type="component" value="Unassembled WGS sequence"/>
</dbReference>
<dbReference type="EMBL" id="QRCM01000001">
    <property type="protein sequence ID" value="TXG89005.1"/>
    <property type="molecule type" value="Genomic_DNA"/>
</dbReference>
<proteinExistence type="predicted"/>
<keyword evidence="1" id="KW-0472">Membrane</keyword>
<name>A0A6P2C901_9NOCA</name>
<evidence type="ECO:0000313" key="3">
    <source>
        <dbReference type="Proteomes" id="UP000471120"/>
    </source>
</evidence>